<evidence type="ECO:0000256" key="1">
    <source>
        <dbReference type="SAM" id="SignalP"/>
    </source>
</evidence>
<dbReference type="InterPro" id="IPR019613">
    <property type="entry name" value="DUF4198"/>
</dbReference>
<dbReference type="Proteomes" id="UP000184212">
    <property type="component" value="Unassembled WGS sequence"/>
</dbReference>
<dbReference type="AlphaFoldDB" id="A0A1M5WZ49"/>
<reference evidence="2 3" key="1">
    <citation type="submission" date="2016-11" db="EMBL/GenBank/DDBJ databases">
        <authorList>
            <person name="Jaros S."/>
            <person name="Januszkiewicz K."/>
            <person name="Wedrychowicz H."/>
        </authorList>
    </citation>
    <scope>NUCLEOTIDE SEQUENCE [LARGE SCALE GENOMIC DNA]</scope>
    <source>
        <strain evidence="2 3">DSM 24574</strain>
    </source>
</reference>
<name>A0A1M5WZ49_9BACT</name>
<dbReference type="RefSeq" id="WP_073142286.1">
    <property type="nucleotide sequence ID" value="NZ_FQWQ01000005.1"/>
</dbReference>
<organism evidence="2 3">
    <name type="scientific">Chryseolinea serpens</name>
    <dbReference type="NCBI Taxonomy" id="947013"/>
    <lineage>
        <taxon>Bacteria</taxon>
        <taxon>Pseudomonadati</taxon>
        <taxon>Bacteroidota</taxon>
        <taxon>Cytophagia</taxon>
        <taxon>Cytophagales</taxon>
        <taxon>Fulvivirgaceae</taxon>
        <taxon>Chryseolinea</taxon>
    </lineage>
</organism>
<evidence type="ECO:0000313" key="2">
    <source>
        <dbReference type="EMBL" id="SHH92965.1"/>
    </source>
</evidence>
<gene>
    <name evidence="2" type="ORF">SAMN04488109_6178</name>
</gene>
<protein>
    <submittedName>
        <fullName evidence="2">Uncharacterized conserved protein, contains GH25 family domain</fullName>
    </submittedName>
</protein>
<evidence type="ECO:0000313" key="3">
    <source>
        <dbReference type="Proteomes" id="UP000184212"/>
    </source>
</evidence>
<keyword evidence="1" id="KW-0732">Signal</keyword>
<sequence>MQKKITSLLLLIIAAGLAQAHEFWLQPVNFFLKPGEHLVVSFKVGENFAGEPWDLTTHKIERLDLYHLNQSRSVRDSVAPGAKNNLSLRIREEGTHLLAMQSDNTFIGMEADKFNEYLKEDGLDEAYDQRKKTNTLTEPSKEYFMRYTKLLVQMGHKTDNTFSKIVGFPLEIVSEQNPYALKQGDVIRFKVLYNGKPLFGAKVRIWNRFDSRTTIQNIYTEKNGVVETRVSNPGMWMVSVVKMVPSTQEGADWQSYWGSLVYGVHQ</sequence>
<feature type="signal peptide" evidence="1">
    <location>
        <begin position="1"/>
        <end position="20"/>
    </location>
</feature>
<proteinExistence type="predicted"/>
<dbReference type="OrthoDB" id="581894at2"/>
<dbReference type="STRING" id="947013.SAMN04488109_6178"/>
<accession>A0A1M5WZ49</accession>
<keyword evidence="3" id="KW-1185">Reference proteome</keyword>
<dbReference type="EMBL" id="FQWQ01000005">
    <property type="protein sequence ID" value="SHH92965.1"/>
    <property type="molecule type" value="Genomic_DNA"/>
</dbReference>
<dbReference type="Pfam" id="PF10670">
    <property type="entry name" value="DUF4198"/>
    <property type="match status" value="1"/>
</dbReference>
<feature type="chain" id="PRO_5013064873" evidence="1">
    <location>
        <begin position="21"/>
        <end position="266"/>
    </location>
</feature>